<organism evidence="1">
    <name type="scientific">Nothobranchius furzeri</name>
    <name type="common">Turquoise killifish</name>
    <dbReference type="NCBI Taxonomy" id="105023"/>
    <lineage>
        <taxon>Eukaryota</taxon>
        <taxon>Metazoa</taxon>
        <taxon>Chordata</taxon>
        <taxon>Craniata</taxon>
        <taxon>Vertebrata</taxon>
        <taxon>Euteleostomi</taxon>
        <taxon>Actinopterygii</taxon>
        <taxon>Neopterygii</taxon>
        <taxon>Teleostei</taxon>
        <taxon>Neoteleostei</taxon>
        <taxon>Acanthomorphata</taxon>
        <taxon>Ovalentaria</taxon>
        <taxon>Atherinomorphae</taxon>
        <taxon>Cyprinodontiformes</taxon>
        <taxon>Nothobranchiidae</taxon>
        <taxon>Nothobranchius</taxon>
    </lineage>
</organism>
<dbReference type="EMBL" id="HAEJ01001639">
    <property type="protein sequence ID" value="SBS42096.1"/>
    <property type="molecule type" value="Transcribed_RNA"/>
</dbReference>
<dbReference type="AlphaFoldDB" id="A0A1A8U3D5"/>
<protein>
    <submittedName>
        <fullName evidence="1">Uncharacterized protein</fullName>
    </submittedName>
</protein>
<gene>
    <name evidence="1" type="primary">Nfu_g_1_023168</name>
</gene>
<proteinExistence type="predicted"/>
<reference evidence="1" key="2">
    <citation type="submission" date="2016-06" db="EMBL/GenBank/DDBJ databases">
        <title>The genome of a short-lived fish provides insights into sex chromosome evolution and the genetic control of aging.</title>
        <authorList>
            <person name="Reichwald K."/>
            <person name="Felder M."/>
            <person name="Petzold A."/>
            <person name="Koch P."/>
            <person name="Groth M."/>
            <person name="Platzer M."/>
        </authorList>
    </citation>
    <scope>NUCLEOTIDE SEQUENCE</scope>
    <source>
        <tissue evidence="1">Brain</tissue>
    </source>
</reference>
<sequence>TYSVYLCLKPWKGALLHRHADSSTRRTHFPRRPDWKCSFKAGSHVIFYPLFIETYFKKGKSFEVR</sequence>
<feature type="non-terminal residue" evidence="1">
    <location>
        <position position="1"/>
    </location>
</feature>
<reference evidence="1" key="1">
    <citation type="submission" date="2016-05" db="EMBL/GenBank/DDBJ databases">
        <authorList>
            <person name="Lavstsen T."/>
            <person name="Jespersen J.S."/>
        </authorList>
    </citation>
    <scope>NUCLEOTIDE SEQUENCE</scope>
    <source>
        <tissue evidence="1">Brain</tissue>
    </source>
</reference>
<accession>A0A1A8U3D5</accession>
<evidence type="ECO:0000313" key="1">
    <source>
        <dbReference type="EMBL" id="SBS42096.1"/>
    </source>
</evidence>
<feature type="non-terminal residue" evidence="1">
    <location>
        <position position="65"/>
    </location>
</feature>
<name>A0A1A8U3D5_NOTFU</name>